<name>L8H9S7_ACACF</name>
<dbReference type="KEGG" id="acan:ACA1_184240"/>
<feature type="region of interest" description="Disordered" evidence="1">
    <location>
        <begin position="1"/>
        <end position="48"/>
    </location>
</feature>
<evidence type="ECO:0000313" key="2">
    <source>
        <dbReference type="EMBL" id="ELR21478.1"/>
    </source>
</evidence>
<sequence length="103" mass="10707">MKLGSLFPFGSKTSSTSSSESAEAAADKKLPAGFRAGRRGSSDDAVQRARVVSLSPRCSDDMAAMCGGSGLKYPSTSAEAQANQVAALGLLDKKEYACTVRQR</sequence>
<evidence type="ECO:0000256" key="1">
    <source>
        <dbReference type="SAM" id="MobiDB-lite"/>
    </source>
</evidence>
<accession>L8H9S7</accession>
<proteinExistence type="predicted"/>
<keyword evidence="3" id="KW-1185">Reference proteome</keyword>
<protein>
    <submittedName>
        <fullName evidence="2">Uncharacterized protein</fullName>
    </submittedName>
</protein>
<dbReference type="RefSeq" id="XP_004346022.1">
    <property type="nucleotide sequence ID" value="XM_004345972.1"/>
</dbReference>
<evidence type="ECO:0000313" key="3">
    <source>
        <dbReference type="Proteomes" id="UP000011083"/>
    </source>
</evidence>
<dbReference type="Proteomes" id="UP000011083">
    <property type="component" value="Unassembled WGS sequence"/>
</dbReference>
<feature type="compositionally biased region" description="Low complexity" evidence="1">
    <location>
        <begin position="13"/>
        <end position="24"/>
    </location>
</feature>
<dbReference type="GeneID" id="14922372"/>
<dbReference type="VEuPathDB" id="AmoebaDB:ACA1_184240"/>
<reference evidence="2 3" key="1">
    <citation type="journal article" date="2013" name="Genome Biol.">
        <title>Genome of Acanthamoeba castellanii highlights extensive lateral gene transfer and early evolution of tyrosine kinase signaling.</title>
        <authorList>
            <person name="Clarke M."/>
            <person name="Lohan A.J."/>
            <person name="Liu B."/>
            <person name="Lagkouvardos I."/>
            <person name="Roy S."/>
            <person name="Zafar N."/>
            <person name="Bertelli C."/>
            <person name="Schilde C."/>
            <person name="Kianianmomeni A."/>
            <person name="Burglin T.R."/>
            <person name="Frech C."/>
            <person name="Turcotte B."/>
            <person name="Kopec K.O."/>
            <person name="Synnott J.M."/>
            <person name="Choo C."/>
            <person name="Paponov I."/>
            <person name="Finkler A."/>
            <person name="Soon Heng Tan C."/>
            <person name="Hutchins A.P."/>
            <person name="Weinmeier T."/>
            <person name="Rattei T."/>
            <person name="Chu J.S."/>
            <person name="Gimenez G."/>
            <person name="Irimia M."/>
            <person name="Rigden D.J."/>
            <person name="Fitzpatrick D.A."/>
            <person name="Lorenzo-Morales J."/>
            <person name="Bateman A."/>
            <person name="Chiu C.H."/>
            <person name="Tang P."/>
            <person name="Hegemann P."/>
            <person name="Fromm H."/>
            <person name="Raoult D."/>
            <person name="Greub G."/>
            <person name="Miranda-Saavedra D."/>
            <person name="Chen N."/>
            <person name="Nash P."/>
            <person name="Ginger M.L."/>
            <person name="Horn M."/>
            <person name="Schaap P."/>
            <person name="Caler L."/>
            <person name="Loftus B."/>
        </authorList>
    </citation>
    <scope>NUCLEOTIDE SEQUENCE [LARGE SCALE GENOMIC DNA]</scope>
    <source>
        <strain evidence="2 3">Neff</strain>
    </source>
</reference>
<gene>
    <name evidence="2" type="ORF">ACA1_184240</name>
</gene>
<organism evidence="2 3">
    <name type="scientific">Acanthamoeba castellanii (strain ATCC 30010 / Neff)</name>
    <dbReference type="NCBI Taxonomy" id="1257118"/>
    <lineage>
        <taxon>Eukaryota</taxon>
        <taxon>Amoebozoa</taxon>
        <taxon>Discosea</taxon>
        <taxon>Longamoebia</taxon>
        <taxon>Centramoebida</taxon>
        <taxon>Acanthamoebidae</taxon>
        <taxon>Acanthamoeba</taxon>
    </lineage>
</organism>
<dbReference type="EMBL" id="KB007904">
    <property type="protein sequence ID" value="ELR21478.1"/>
    <property type="molecule type" value="Genomic_DNA"/>
</dbReference>
<dbReference type="AlphaFoldDB" id="L8H9S7"/>